<dbReference type="InterPro" id="IPR012677">
    <property type="entry name" value="Nucleotide-bd_a/b_plait_sf"/>
</dbReference>
<name>C4JDE8_UNCRE</name>
<dbReference type="GO" id="GO:0003723">
    <property type="term" value="F:RNA binding"/>
    <property type="evidence" value="ECO:0007669"/>
    <property type="project" value="UniProtKB-KW"/>
</dbReference>
<organism evidence="5 6">
    <name type="scientific">Uncinocarpus reesii (strain UAMH 1704)</name>
    <dbReference type="NCBI Taxonomy" id="336963"/>
    <lineage>
        <taxon>Eukaryota</taxon>
        <taxon>Fungi</taxon>
        <taxon>Dikarya</taxon>
        <taxon>Ascomycota</taxon>
        <taxon>Pezizomycotina</taxon>
        <taxon>Eurotiomycetes</taxon>
        <taxon>Eurotiomycetidae</taxon>
        <taxon>Onygenales</taxon>
        <taxon>Onygenaceae</taxon>
        <taxon>Uncinocarpus</taxon>
    </lineage>
</organism>
<dbReference type="InterPro" id="IPR000504">
    <property type="entry name" value="RRM_dom"/>
</dbReference>
<dbReference type="STRING" id="336963.C4JDE8"/>
<dbReference type="GeneID" id="8439069"/>
<dbReference type="OrthoDB" id="271725at2759"/>
<dbReference type="PANTHER" id="PTHR24012">
    <property type="entry name" value="RNA BINDING PROTEIN"/>
    <property type="match status" value="1"/>
</dbReference>
<dbReference type="HOGENOM" id="CLU_031131_0_0_1"/>
<feature type="domain" description="RRM" evidence="4">
    <location>
        <begin position="395"/>
        <end position="449"/>
    </location>
</feature>
<evidence type="ECO:0000259" key="4">
    <source>
        <dbReference type="Pfam" id="PF00076"/>
    </source>
</evidence>
<feature type="region of interest" description="Disordered" evidence="3">
    <location>
        <begin position="192"/>
        <end position="212"/>
    </location>
</feature>
<keyword evidence="1" id="KW-0677">Repeat</keyword>
<dbReference type="AlphaFoldDB" id="C4JDE8"/>
<dbReference type="VEuPathDB" id="FungiDB:UREG_00313"/>
<accession>C4JDE8</accession>
<dbReference type="RefSeq" id="XP_002540800.1">
    <property type="nucleotide sequence ID" value="XM_002540754.1"/>
</dbReference>
<evidence type="ECO:0000313" key="6">
    <source>
        <dbReference type="Proteomes" id="UP000002058"/>
    </source>
</evidence>
<keyword evidence="6" id="KW-1185">Reference proteome</keyword>
<protein>
    <recommendedName>
        <fullName evidence="4">RRM domain-containing protein</fullName>
    </recommendedName>
</protein>
<dbReference type="Proteomes" id="UP000002058">
    <property type="component" value="Unassembled WGS sequence"/>
</dbReference>
<evidence type="ECO:0000313" key="5">
    <source>
        <dbReference type="EMBL" id="EEP75467.1"/>
    </source>
</evidence>
<proteinExistence type="predicted"/>
<sequence>MVSFDRFEDLIKGSVPEKFVFVDLTDPGAMNQQSQPQNNINESAQQQGNSLLYKENEMGHPYMPQQCYGQHQNPANQTRDMNGLSQAFASLNIHGQRSNYGPAKGSTPVTSGANGDMSGIHRPQHGPFVVVSNPPVFRGTIPPVHHYGQIPTDQAGPFQYVPASVYPGFVTNGPYPPTFYPGYSWPDALNSEHDHTKAPRDWSPDEKIPTNGIIDGIGQPGQTEYYPVMASVHRSPVGAPMYTAAPQTPGACLSYQMMRAAGGYVLQDLDALVKQEPPIPQAVPAMWTNPSELTLAKCLENREGITNVYIRGFLPETTDEMLYAYASRFGKIDRCKAIVDLDTGLCKGNLFNSRLKDLEDKASTNIYCTNVPIEWVEAVSHPSCIHLPEAIPFEPPKAPRSDLRRHFEPYRVISEKISRDENTGISKEVGFARFETREIAEKVLMAFHNVNAKGWCEAHASFCGHKGTKATETSKQRASSLSSG</sequence>
<feature type="compositionally biased region" description="Basic and acidic residues" evidence="3">
    <location>
        <begin position="192"/>
        <end position="208"/>
    </location>
</feature>
<reference evidence="6" key="1">
    <citation type="journal article" date="2009" name="Genome Res.">
        <title>Comparative genomic analyses of the human fungal pathogens Coccidioides and their relatives.</title>
        <authorList>
            <person name="Sharpton T.J."/>
            <person name="Stajich J.E."/>
            <person name="Rounsley S.D."/>
            <person name="Gardner M.J."/>
            <person name="Wortman J.R."/>
            <person name="Jordar V.S."/>
            <person name="Maiti R."/>
            <person name="Kodira C.D."/>
            <person name="Neafsey D.E."/>
            <person name="Zeng Q."/>
            <person name="Hung C.-Y."/>
            <person name="McMahan C."/>
            <person name="Muszewska A."/>
            <person name="Grynberg M."/>
            <person name="Mandel M.A."/>
            <person name="Kellner E.M."/>
            <person name="Barker B.M."/>
            <person name="Galgiani J.N."/>
            <person name="Orbach M.J."/>
            <person name="Kirkland T.N."/>
            <person name="Cole G.T."/>
            <person name="Henn M.R."/>
            <person name="Birren B.W."/>
            <person name="Taylor J.W."/>
        </authorList>
    </citation>
    <scope>NUCLEOTIDE SEQUENCE [LARGE SCALE GENOMIC DNA]</scope>
    <source>
        <strain evidence="6">UAMH 1704</strain>
    </source>
</reference>
<keyword evidence="2" id="KW-0694">RNA-binding</keyword>
<dbReference type="Pfam" id="PF00076">
    <property type="entry name" value="RRM_1"/>
    <property type="match status" value="1"/>
</dbReference>
<dbReference type="Gene3D" id="3.30.70.330">
    <property type="match status" value="2"/>
</dbReference>
<dbReference type="EMBL" id="CH476615">
    <property type="protein sequence ID" value="EEP75467.1"/>
    <property type="molecule type" value="Genomic_DNA"/>
</dbReference>
<evidence type="ECO:0000256" key="1">
    <source>
        <dbReference type="ARBA" id="ARBA00022737"/>
    </source>
</evidence>
<dbReference type="InterPro" id="IPR035979">
    <property type="entry name" value="RBD_domain_sf"/>
</dbReference>
<dbReference type="eggNOG" id="KOG4733">
    <property type="taxonomic scope" value="Eukaryota"/>
</dbReference>
<dbReference type="KEGG" id="ure:UREG_00313"/>
<evidence type="ECO:0000256" key="2">
    <source>
        <dbReference type="ARBA" id="ARBA00022884"/>
    </source>
</evidence>
<evidence type="ECO:0000256" key="3">
    <source>
        <dbReference type="SAM" id="MobiDB-lite"/>
    </source>
</evidence>
<gene>
    <name evidence="5" type="ORF">UREG_00313</name>
</gene>
<dbReference type="InParanoid" id="C4JDE8"/>
<dbReference type="SUPFAM" id="SSF54928">
    <property type="entry name" value="RNA-binding domain, RBD"/>
    <property type="match status" value="2"/>
</dbReference>